<dbReference type="GO" id="GO:0000214">
    <property type="term" value="C:tRNA-intron endonuclease complex"/>
    <property type="evidence" value="ECO:0007669"/>
    <property type="project" value="TreeGrafter"/>
</dbReference>
<sequence length="122" mass="14194">MGLYFSWMTVVLWEEFRAYKELKSLGYIVGRHGIPRSVKKGESEEMQTSEARPIFDVYRPNSKFKKSCPGDPIFVLCFIKRFREAFEGLCESIPLKFCNVEQGRVTIFSFDNDKVELLPVLP</sequence>
<dbReference type="AlphaFoldDB" id="A0AAW1YD47"/>
<gene>
    <name evidence="1" type="ORF">M0R45_012515</name>
</gene>
<evidence type="ECO:0008006" key="3">
    <source>
        <dbReference type="Google" id="ProtNLM"/>
    </source>
</evidence>
<accession>A0AAW1YD47</accession>
<dbReference type="PANTHER" id="PTHR21027">
    <property type="entry name" value="TRNA-SPLICING ENDONUCLEASE SUBUNIT SEN54"/>
    <property type="match status" value="1"/>
</dbReference>
<evidence type="ECO:0000313" key="1">
    <source>
        <dbReference type="EMBL" id="KAK9947079.1"/>
    </source>
</evidence>
<organism evidence="1 2">
    <name type="scientific">Rubus argutus</name>
    <name type="common">Southern blackberry</name>
    <dbReference type="NCBI Taxonomy" id="59490"/>
    <lineage>
        <taxon>Eukaryota</taxon>
        <taxon>Viridiplantae</taxon>
        <taxon>Streptophyta</taxon>
        <taxon>Embryophyta</taxon>
        <taxon>Tracheophyta</taxon>
        <taxon>Spermatophyta</taxon>
        <taxon>Magnoliopsida</taxon>
        <taxon>eudicotyledons</taxon>
        <taxon>Gunneridae</taxon>
        <taxon>Pentapetalae</taxon>
        <taxon>rosids</taxon>
        <taxon>fabids</taxon>
        <taxon>Rosales</taxon>
        <taxon>Rosaceae</taxon>
        <taxon>Rosoideae</taxon>
        <taxon>Rosoideae incertae sedis</taxon>
        <taxon>Rubus</taxon>
    </lineage>
</organism>
<protein>
    <recommendedName>
        <fullName evidence="3">tRNA-splicing endonuclease subunit Sen54 N-terminal domain-containing protein</fullName>
    </recommendedName>
</protein>
<reference evidence="1 2" key="1">
    <citation type="journal article" date="2023" name="G3 (Bethesda)">
        <title>A chromosome-length genome assembly and annotation of blackberry (Rubus argutus, cv. 'Hillquist').</title>
        <authorList>
            <person name="Bruna T."/>
            <person name="Aryal R."/>
            <person name="Dudchenko O."/>
            <person name="Sargent D.J."/>
            <person name="Mead D."/>
            <person name="Buti M."/>
            <person name="Cavallini A."/>
            <person name="Hytonen T."/>
            <person name="Andres J."/>
            <person name="Pham M."/>
            <person name="Weisz D."/>
            <person name="Mascagni F."/>
            <person name="Usai G."/>
            <person name="Natali L."/>
            <person name="Bassil N."/>
            <person name="Fernandez G.E."/>
            <person name="Lomsadze A."/>
            <person name="Armour M."/>
            <person name="Olukolu B."/>
            <person name="Poorten T."/>
            <person name="Britton C."/>
            <person name="Davik J."/>
            <person name="Ashrafi H."/>
            <person name="Aiden E.L."/>
            <person name="Borodovsky M."/>
            <person name="Worthington M."/>
        </authorList>
    </citation>
    <scope>NUCLEOTIDE SEQUENCE [LARGE SCALE GENOMIC DNA]</scope>
    <source>
        <strain evidence="1">PI 553951</strain>
    </source>
</reference>
<evidence type="ECO:0000313" key="2">
    <source>
        <dbReference type="Proteomes" id="UP001457282"/>
    </source>
</evidence>
<proteinExistence type="predicted"/>
<dbReference type="Proteomes" id="UP001457282">
    <property type="component" value="Unassembled WGS sequence"/>
</dbReference>
<dbReference type="InterPro" id="IPR024337">
    <property type="entry name" value="tRNA_splic_suSen54"/>
</dbReference>
<dbReference type="GO" id="GO:0000379">
    <property type="term" value="P:tRNA-type intron splice site recognition and cleavage"/>
    <property type="evidence" value="ECO:0007669"/>
    <property type="project" value="TreeGrafter"/>
</dbReference>
<name>A0AAW1YD47_RUBAR</name>
<dbReference type="EMBL" id="JBEDUW010000002">
    <property type="protein sequence ID" value="KAK9947079.1"/>
    <property type="molecule type" value="Genomic_DNA"/>
</dbReference>
<dbReference type="PANTHER" id="PTHR21027:SF1">
    <property type="entry name" value="TRNA-SPLICING ENDONUCLEASE SUBUNIT SEN54"/>
    <property type="match status" value="1"/>
</dbReference>
<comment type="caution">
    <text evidence="1">The sequence shown here is derived from an EMBL/GenBank/DDBJ whole genome shotgun (WGS) entry which is preliminary data.</text>
</comment>
<keyword evidence="2" id="KW-1185">Reference proteome</keyword>